<protein>
    <submittedName>
        <fullName evidence="4">Ubiquitin-like protein, putative</fullName>
    </submittedName>
</protein>
<dbReference type="EMBL" id="LT969434">
    <property type="protein sequence ID" value="SOV15837.1"/>
    <property type="molecule type" value="Genomic_DNA"/>
</dbReference>
<keyword evidence="5" id="KW-1185">Reference proteome</keyword>
<evidence type="ECO:0000313" key="5">
    <source>
        <dbReference type="Proteomes" id="UP000831156"/>
    </source>
</evidence>
<feature type="region of interest" description="Disordered" evidence="1">
    <location>
        <begin position="406"/>
        <end position="435"/>
    </location>
</feature>
<dbReference type="PROSITE" id="PS50030">
    <property type="entry name" value="UBA"/>
    <property type="match status" value="1"/>
</dbReference>
<reference evidence="4" key="1">
    <citation type="submission" date="2016-09" db="EMBL/GenBank/DDBJ databases">
        <authorList>
            <consortium name="Pathogen Informatics"/>
            <person name="Sun Q."/>
            <person name="Inoue M."/>
        </authorList>
    </citation>
    <scope>NUCLEOTIDE SEQUENCE</scope>
</reference>
<evidence type="ECO:0000313" key="4">
    <source>
        <dbReference type="EMBL" id="SOV15837.1"/>
    </source>
</evidence>
<feature type="compositionally biased region" description="Basic and acidic residues" evidence="1">
    <location>
        <begin position="764"/>
        <end position="781"/>
    </location>
</feature>
<dbReference type="SUPFAM" id="SSF54236">
    <property type="entry name" value="Ubiquitin-like"/>
    <property type="match status" value="1"/>
</dbReference>
<feature type="compositionally biased region" description="Acidic residues" evidence="1">
    <location>
        <begin position="37"/>
        <end position="50"/>
    </location>
</feature>
<dbReference type="PANTHER" id="PTHR10677:SF3">
    <property type="entry name" value="FI07626P-RELATED"/>
    <property type="match status" value="1"/>
</dbReference>
<feature type="compositionally biased region" description="Low complexity" evidence="1">
    <location>
        <begin position="645"/>
        <end position="666"/>
    </location>
</feature>
<dbReference type="SUPFAM" id="SSF46934">
    <property type="entry name" value="UBA-like"/>
    <property type="match status" value="1"/>
</dbReference>
<feature type="compositionally biased region" description="Low complexity" evidence="1">
    <location>
        <begin position="423"/>
        <end position="435"/>
    </location>
</feature>
<evidence type="ECO:0000259" key="3">
    <source>
        <dbReference type="PROSITE" id="PS50053"/>
    </source>
</evidence>
<accession>A0ABY1UPB0</accession>
<feature type="domain" description="Ubiquitin-like" evidence="3">
    <location>
        <begin position="174"/>
        <end position="252"/>
    </location>
</feature>
<dbReference type="SMART" id="SM00165">
    <property type="entry name" value="UBA"/>
    <property type="match status" value="1"/>
</dbReference>
<evidence type="ECO:0000259" key="2">
    <source>
        <dbReference type="PROSITE" id="PS50030"/>
    </source>
</evidence>
<dbReference type="Proteomes" id="UP000831156">
    <property type="component" value="Chromosome 11"/>
</dbReference>
<feature type="region of interest" description="Disordered" evidence="1">
    <location>
        <begin position="641"/>
        <end position="675"/>
    </location>
</feature>
<dbReference type="Gene3D" id="3.10.20.90">
    <property type="entry name" value="Phosphatidylinositol 3-kinase Catalytic Subunit, Chain A, domain 1"/>
    <property type="match status" value="1"/>
</dbReference>
<name>A0ABY1UPB0_9APIC</name>
<dbReference type="InterPro" id="IPR015496">
    <property type="entry name" value="Ubiquilin"/>
</dbReference>
<sequence>MANSIEKNEKEKVDVHIDNIDLNEYKHIINNSHSSDEGEEDVSSYDENDNEVYNNDELIKGDGNTRKNKQLDTNIYRNNDIVNNNLKVNYGLINNNEDYEKNISEGSMNNKEDSLICDKDEEKNVEIINNNSNEKYKNNCNIFNKDDYKYDRKNREGYELNKKNNKNIIDTKYIYVRLKTNDCHNNNNIYKCRIEKNITIKKMKKGLNKILNNNNNNNNDMNYRIIYRGRTLKDVDEISKYNIKFNDIIYVIKVYKKKNGNDVTLDSGITSSQLSTINDEYNDYGKYGQNDGISKLISNMFDNSDFIKSIMDSNKHLKKLREKNSDLNHILNDSQTLKQSFEMIKNPSLMKELMKNTDRAISNIEAIPGGFNTLRRMYYNIQEPMYESTEKLIDKKLNKVKNYDLNSTSPPTSEAFPNPWASKNNKNKNNMNNKNNYNLNNLEKLFQSNDKTQNIISNISANSNNKNNNMLNSTNSIIQKNKKVTNNTSNNNNNNNKTNNIINNNNFNDLMNNPFLSNSLFPLLNKIQIPQSNKNIGNNKNAISGNNNYQNNLIDQNKNDTLSTNILSNNNMDNNNLNQTVDNTSNMLNNLFMSLNQNLNMNSTPSTNNTSSDLMNTINMINSLSNLGNYNAPYGNIVGENATTNNNNNNNNNNKNNKNNNNNKNNIGSANASGSVPPYYMDQSFLMEAMNFLRNTTNNDIINNNNNNSNNNRFNNIMFNNTPLNNNFNNFMNVLQNVGTGSGHIPSGTNNNTKENQAQRTIKNEIKNDESKQEGIHDTLKNNDTNTSNNINGEPKYHIVYSEQLNALRGMGFTDVEKCLKALIKSKGNVEGAIDFLLLDESNMNEN</sequence>
<evidence type="ECO:0000256" key="1">
    <source>
        <dbReference type="SAM" id="MobiDB-lite"/>
    </source>
</evidence>
<dbReference type="InterPro" id="IPR009060">
    <property type="entry name" value="UBA-like_sf"/>
</dbReference>
<feature type="region of interest" description="Disordered" evidence="1">
    <location>
        <begin position="30"/>
        <end position="69"/>
    </location>
</feature>
<dbReference type="InterPro" id="IPR015940">
    <property type="entry name" value="UBA"/>
</dbReference>
<dbReference type="Pfam" id="PF23195">
    <property type="entry name" value="UBQLN1"/>
    <property type="match status" value="1"/>
</dbReference>
<feature type="compositionally biased region" description="Low complexity" evidence="1">
    <location>
        <begin position="782"/>
        <end position="792"/>
    </location>
</feature>
<dbReference type="Pfam" id="PF00627">
    <property type="entry name" value="UBA"/>
    <property type="match status" value="1"/>
</dbReference>
<dbReference type="CDD" id="cd17039">
    <property type="entry name" value="Ubl_ubiquitin_like"/>
    <property type="match status" value="1"/>
</dbReference>
<dbReference type="PANTHER" id="PTHR10677">
    <property type="entry name" value="UBIQUILIN"/>
    <property type="match status" value="1"/>
</dbReference>
<gene>
    <name evidence="4" type="ORF">PGABG01_1130000</name>
</gene>
<feature type="region of interest" description="Disordered" evidence="1">
    <location>
        <begin position="764"/>
        <end position="793"/>
    </location>
</feature>
<proteinExistence type="predicted"/>
<feature type="domain" description="UBA" evidence="2">
    <location>
        <begin position="799"/>
        <end position="840"/>
    </location>
</feature>
<organism evidence="4 5">
    <name type="scientific">Plasmodium gaboni</name>
    <dbReference type="NCBI Taxonomy" id="647221"/>
    <lineage>
        <taxon>Eukaryota</taxon>
        <taxon>Sar</taxon>
        <taxon>Alveolata</taxon>
        <taxon>Apicomplexa</taxon>
        <taxon>Aconoidasida</taxon>
        <taxon>Haemosporida</taxon>
        <taxon>Plasmodiidae</taxon>
        <taxon>Plasmodium</taxon>
        <taxon>Plasmodium (Laverania)</taxon>
    </lineage>
</organism>
<dbReference type="InterPro" id="IPR029071">
    <property type="entry name" value="Ubiquitin-like_domsf"/>
</dbReference>
<dbReference type="PROSITE" id="PS50053">
    <property type="entry name" value="UBIQUITIN_2"/>
    <property type="match status" value="1"/>
</dbReference>
<dbReference type="Gene3D" id="1.10.8.10">
    <property type="entry name" value="DNA helicase RuvA subunit, C-terminal domain"/>
    <property type="match status" value="1"/>
</dbReference>
<dbReference type="InterPro" id="IPR000626">
    <property type="entry name" value="Ubiquitin-like_dom"/>
</dbReference>